<gene>
    <name evidence="2" type="ORF">CURHAP_LOCUS35777</name>
</gene>
<dbReference type="InterPro" id="IPR002213">
    <property type="entry name" value="UDP_glucos_trans"/>
</dbReference>
<proteinExistence type="predicted"/>
<dbReference type="Pfam" id="PF00201">
    <property type="entry name" value="UDPGT"/>
    <property type="match status" value="1"/>
</dbReference>
<evidence type="ECO:0000313" key="2">
    <source>
        <dbReference type="EMBL" id="CAB4282358.1"/>
    </source>
</evidence>
<dbReference type="Gene3D" id="3.40.50.2000">
    <property type="entry name" value="Glycogen Phosphorylase B"/>
    <property type="match status" value="2"/>
</dbReference>
<dbReference type="AlphaFoldDB" id="A0A6J5V8Z5"/>
<reference evidence="2 3" key="1">
    <citation type="submission" date="2020-05" db="EMBL/GenBank/DDBJ databases">
        <authorList>
            <person name="Campoy J."/>
            <person name="Schneeberger K."/>
            <person name="Spophaly S."/>
        </authorList>
    </citation>
    <scope>NUCLEOTIDE SEQUENCE [LARGE SCALE GENOMIC DNA]</scope>
    <source>
        <strain evidence="2">PruArmRojPasFocal</strain>
    </source>
</reference>
<evidence type="ECO:0000256" key="1">
    <source>
        <dbReference type="ARBA" id="ARBA00022679"/>
    </source>
</evidence>
<dbReference type="EMBL" id="CAEKDK010000006">
    <property type="protein sequence ID" value="CAB4282358.1"/>
    <property type="molecule type" value="Genomic_DNA"/>
</dbReference>
<evidence type="ECO:0000313" key="3">
    <source>
        <dbReference type="Proteomes" id="UP000507222"/>
    </source>
</evidence>
<keyword evidence="1" id="KW-0808">Transferase</keyword>
<protein>
    <submittedName>
        <fullName evidence="2">Uncharacterized protein</fullName>
    </submittedName>
</protein>
<dbReference type="SUPFAM" id="SSF53756">
    <property type="entry name" value="UDP-Glycosyltransferase/glycogen phosphorylase"/>
    <property type="match status" value="1"/>
</dbReference>
<dbReference type="GO" id="GO:0008194">
    <property type="term" value="F:UDP-glycosyltransferase activity"/>
    <property type="evidence" value="ECO:0007669"/>
    <property type="project" value="InterPro"/>
</dbReference>
<dbReference type="PANTHER" id="PTHR48045:SF31">
    <property type="entry name" value="UDP-GLYCOSYLTRANSFERASE 76B1-LIKE"/>
    <property type="match status" value="1"/>
</dbReference>
<organism evidence="2 3">
    <name type="scientific">Prunus armeniaca</name>
    <name type="common">Apricot</name>
    <name type="synonym">Armeniaca vulgaris</name>
    <dbReference type="NCBI Taxonomy" id="36596"/>
    <lineage>
        <taxon>Eukaryota</taxon>
        <taxon>Viridiplantae</taxon>
        <taxon>Streptophyta</taxon>
        <taxon>Embryophyta</taxon>
        <taxon>Tracheophyta</taxon>
        <taxon>Spermatophyta</taxon>
        <taxon>Magnoliopsida</taxon>
        <taxon>eudicotyledons</taxon>
        <taxon>Gunneridae</taxon>
        <taxon>Pentapetalae</taxon>
        <taxon>rosids</taxon>
        <taxon>fabids</taxon>
        <taxon>Rosales</taxon>
        <taxon>Rosaceae</taxon>
        <taxon>Amygdaloideae</taxon>
        <taxon>Amygdaleae</taxon>
        <taxon>Prunus</taxon>
    </lineage>
</organism>
<accession>A0A6J5V8Z5</accession>
<sequence>MEILAHRLVGGFWSHCGSSEGVPMLCRPCFSDQKENARYVSEVFKIGIQLENELERAEIERGVRKLMVDEDGKGMRVSARELKEKIDVSMKGGSTYHSMKSACGAYKLRLRASDLKQQYQGDSMNSHNHSITNH</sequence>
<name>A0A6J5V8Z5_PRUAR</name>
<dbReference type="Proteomes" id="UP000507222">
    <property type="component" value="Unassembled WGS sequence"/>
</dbReference>
<dbReference type="PANTHER" id="PTHR48045">
    <property type="entry name" value="UDP-GLYCOSYLTRANSFERASE 72B1"/>
    <property type="match status" value="1"/>
</dbReference>